<reference evidence="6" key="1">
    <citation type="submission" date="2016-10" db="EMBL/GenBank/DDBJ databases">
        <authorList>
            <person name="de Groot N.N."/>
        </authorList>
    </citation>
    <scope>NUCLEOTIDE SEQUENCE [LARGE SCALE GENOMIC DNA]</scope>
    <source>
        <strain evidence="6">OK042</strain>
    </source>
</reference>
<dbReference type="SMART" id="SM00862">
    <property type="entry name" value="Trans_reg_C"/>
    <property type="match status" value="1"/>
</dbReference>
<dbReference type="GO" id="GO:0006355">
    <property type="term" value="P:regulation of DNA-templated transcription"/>
    <property type="evidence" value="ECO:0007669"/>
    <property type="project" value="InterPro"/>
</dbReference>
<evidence type="ECO:0000256" key="1">
    <source>
        <dbReference type="ARBA" id="ARBA00023015"/>
    </source>
</evidence>
<proteinExistence type="predicted"/>
<dbReference type="CDD" id="cd00383">
    <property type="entry name" value="trans_reg_C"/>
    <property type="match status" value="1"/>
</dbReference>
<dbReference type="GO" id="GO:0000160">
    <property type="term" value="P:phosphorelay signal transduction system"/>
    <property type="evidence" value="ECO:0007669"/>
    <property type="project" value="InterPro"/>
</dbReference>
<dbReference type="SUPFAM" id="SSF46894">
    <property type="entry name" value="C-terminal effector domain of the bipartite response regulators"/>
    <property type="match status" value="1"/>
</dbReference>
<dbReference type="Proteomes" id="UP000198915">
    <property type="component" value="Unassembled WGS sequence"/>
</dbReference>
<evidence type="ECO:0000259" key="5">
    <source>
        <dbReference type="PROSITE" id="PS51755"/>
    </source>
</evidence>
<dbReference type="GO" id="GO:0003677">
    <property type="term" value="F:DNA binding"/>
    <property type="evidence" value="ECO:0007669"/>
    <property type="project" value="UniProtKB-UniRule"/>
</dbReference>
<sequence length="377" mass="44436">MGIISWSDELFQVHYADETITLLPKEYALFHYLFTWKNRTFSREELLDRVWPLEDPTDRTVDDHIYRLRRKLQKWSPLFTIDTVRGVGYRLTWKQQQPPQPSVLNHEFADTIRSLMETYHGMGMGAAMQTLQANQEVLGFSLDPFYEMYLHFIRGDFPWFVENTSFSLPERLFYLFHIYYMAETEMENTVHLLKRVEAYAGQMPPTFRDEVQITAVAVFALAGLRKEAEEQLAVAKQVVASMESKSFTLFLHAQQVLLALVSNRPEEAEELILHAAEKLQLVPMQRELGSFIVYRGICLYMRGDRTKARQQIDEGVEIIRSTKFIPHLIYAVKTVHFFLLTHPYDEEWLRKYSKLWEELNREYALERLKKSILCALS</sequence>
<keyword evidence="7" id="KW-1185">Reference proteome</keyword>
<evidence type="ECO:0000256" key="2">
    <source>
        <dbReference type="ARBA" id="ARBA00023125"/>
    </source>
</evidence>
<evidence type="ECO:0000313" key="6">
    <source>
        <dbReference type="EMBL" id="SFJ36514.1"/>
    </source>
</evidence>
<organism evidence="6 7">
    <name type="scientific">Brevibacillus centrosporus</name>
    <dbReference type="NCBI Taxonomy" id="54910"/>
    <lineage>
        <taxon>Bacteria</taxon>
        <taxon>Bacillati</taxon>
        <taxon>Bacillota</taxon>
        <taxon>Bacilli</taxon>
        <taxon>Bacillales</taxon>
        <taxon>Paenibacillaceae</taxon>
        <taxon>Brevibacillus</taxon>
    </lineage>
</organism>
<keyword evidence="3" id="KW-0804">Transcription</keyword>
<name>A0A1I3QQV4_9BACL</name>
<protein>
    <submittedName>
        <fullName evidence="6">Transcriptional regulatory protein, C terminal</fullName>
    </submittedName>
</protein>
<dbReference type="PROSITE" id="PS51755">
    <property type="entry name" value="OMPR_PHOB"/>
    <property type="match status" value="1"/>
</dbReference>
<dbReference type="Pfam" id="PF00486">
    <property type="entry name" value="Trans_reg_C"/>
    <property type="match status" value="1"/>
</dbReference>
<dbReference type="Gene3D" id="1.10.10.10">
    <property type="entry name" value="Winged helix-like DNA-binding domain superfamily/Winged helix DNA-binding domain"/>
    <property type="match status" value="1"/>
</dbReference>
<feature type="DNA-binding region" description="OmpR/PhoB-type" evidence="4">
    <location>
        <begin position="1"/>
        <end position="93"/>
    </location>
</feature>
<evidence type="ECO:0000256" key="4">
    <source>
        <dbReference type="PROSITE-ProRule" id="PRU01091"/>
    </source>
</evidence>
<evidence type="ECO:0000313" key="7">
    <source>
        <dbReference type="Proteomes" id="UP000198915"/>
    </source>
</evidence>
<dbReference type="AlphaFoldDB" id="A0A1I3QQV4"/>
<dbReference type="InterPro" id="IPR016032">
    <property type="entry name" value="Sig_transdc_resp-reg_C-effctor"/>
</dbReference>
<keyword evidence="2 4" id="KW-0238">DNA-binding</keyword>
<dbReference type="EMBL" id="FORT01000003">
    <property type="protein sequence ID" value="SFJ36514.1"/>
    <property type="molecule type" value="Genomic_DNA"/>
</dbReference>
<accession>A0A1I3QQV4</accession>
<gene>
    <name evidence="6" type="ORF">SAMN05518846_103135</name>
</gene>
<feature type="domain" description="OmpR/PhoB-type" evidence="5">
    <location>
        <begin position="1"/>
        <end position="93"/>
    </location>
</feature>
<dbReference type="STRING" id="1884381.SAMN05518846_103135"/>
<keyword evidence="1" id="KW-0805">Transcription regulation</keyword>
<evidence type="ECO:0000256" key="3">
    <source>
        <dbReference type="ARBA" id="ARBA00023163"/>
    </source>
</evidence>
<dbReference type="InterPro" id="IPR036388">
    <property type="entry name" value="WH-like_DNA-bd_sf"/>
</dbReference>
<dbReference type="InterPro" id="IPR001867">
    <property type="entry name" value="OmpR/PhoB-type_DNA-bd"/>
</dbReference>
<dbReference type="RefSeq" id="WP_092267099.1">
    <property type="nucleotide sequence ID" value="NZ_BJOE01000004.1"/>
</dbReference>